<evidence type="ECO:0000313" key="3">
    <source>
        <dbReference type="WBParaSite" id="Pan_g14068.t1"/>
    </source>
</evidence>
<feature type="region of interest" description="Disordered" evidence="1">
    <location>
        <begin position="560"/>
        <end position="614"/>
    </location>
</feature>
<proteinExistence type="predicted"/>
<feature type="compositionally biased region" description="Low complexity" evidence="1">
    <location>
        <begin position="100"/>
        <end position="109"/>
    </location>
</feature>
<feature type="compositionally biased region" description="Polar residues" evidence="1">
    <location>
        <begin position="493"/>
        <end position="515"/>
    </location>
</feature>
<feature type="region of interest" description="Disordered" evidence="1">
    <location>
        <begin position="33"/>
        <end position="75"/>
    </location>
</feature>
<evidence type="ECO:0000256" key="1">
    <source>
        <dbReference type="SAM" id="MobiDB-lite"/>
    </source>
</evidence>
<feature type="region of interest" description="Disordered" evidence="1">
    <location>
        <begin position="261"/>
        <end position="418"/>
    </location>
</feature>
<accession>A0A7E4UYM3</accession>
<feature type="compositionally biased region" description="Polar residues" evidence="1">
    <location>
        <begin position="89"/>
        <end position="99"/>
    </location>
</feature>
<feature type="compositionally biased region" description="Pro residues" evidence="1">
    <location>
        <begin position="586"/>
        <end position="605"/>
    </location>
</feature>
<dbReference type="WBParaSite" id="Pan_g14068.t1">
    <property type="protein sequence ID" value="Pan_g14068.t1"/>
    <property type="gene ID" value="Pan_g14068"/>
</dbReference>
<reference evidence="2" key="1">
    <citation type="journal article" date="2013" name="Genetics">
        <title>The draft genome and transcriptome of Panagrellus redivivus are shaped by the harsh demands of a free-living lifestyle.</title>
        <authorList>
            <person name="Srinivasan J."/>
            <person name="Dillman A.R."/>
            <person name="Macchietto M.G."/>
            <person name="Heikkinen L."/>
            <person name="Lakso M."/>
            <person name="Fracchia K.M."/>
            <person name="Antoshechkin I."/>
            <person name="Mortazavi A."/>
            <person name="Wong G."/>
            <person name="Sternberg P.W."/>
        </authorList>
    </citation>
    <scope>NUCLEOTIDE SEQUENCE [LARGE SCALE GENOMIC DNA]</scope>
    <source>
        <strain evidence="2">MT8872</strain>
    </source>
</reference>
<feature type="compositionally biased region" description="Basic and acidic residues" evidence="1">
    <location>
        <begin position="567"/>
        <end position="583"/>
    </location>
</feature>
<feature type="compositionally biased region" description="Pro residues" evidence="1">
    <location>
        <begin position="306"/>
        <end position="319"/>
    </location>
</feature>
<dbReference type="Proteomes" id="UP000492821">
    <property type="component" value="Unassembled WGS sequence"/>
</dbReference>
<protein>
    <submittedName>
        <fullName evidence="3">Non-specific serine/threonine protein kinase</fullName>
    </submittedName>
</protein>
<feature type="compositionally biased region" description="Polar residues" evidence="1">
    <location>
        <begin position="284"/>
        <end position="294"/>
    </location>
</feature>
<reference evidence="3" key="2">
    <citation type="submission" date="2020-10" db="UniProtKB">
        <authorList>
            <consortium name="WormBaseParasite"/>
        </authorList>
    </citation>
    <scope>IDENTIFICATION</scope>
</reference>
<feature type="compositionally biased region" description="Low complexity" evidence="1">
    <location>
        <begin position="191"/>
        <end position="206"/>
    </location>
</feature>
<feature type="compositionally biased region" description="Low complexity" evidence="1">
    <location>
        <begin position="151"/>
        <end position="160"/>
    </location>
</feature>
<feature type="compositionally biased region" description="Polar residues" evidence="1">
    <location>
        <begin position="120"/>
        <end position="130"/>
    </location>
</feature>
<feature type="compositionally biased region" description="Low complexity" evidence="1">
    <location>
        <begin position="373"/>
        <end position="399"/>
    </location>
</feature>
<feature type="compositionally biased region" description="Polar residues" evidence="1">
    <location>
        <begin position="53"/>
        <end position="65"/>
    </location>
</feature>
<feature type="region of interest" description="Disordered" evidence="1">
    <location>
        <begin position="487"/>
        <end position="515"/>
    </location>
</feature>
<name>A0A7E4UYM3_PANRE</name>
<evidence type="ECO:0000313" key="2">
    <source>
        <dbReference type="Proteomes" id="UP000492821"/>
    </source>
</evidence>
<organism evidence="2 3">
    <name type="scientific">Panagrellus redivivus</name>
    <name type="common">Microworm</name>
    <dbReference type="NCBI Taxonomy" id="6233"/>
    <lineage>
        <taxon>Eukaryota</taxon>
        <taxon>Metazoa</taxon>
        <taxon>Ecdysozoa</taxon>
        <taxon>Nematoda</taxon>
        <taxon>Chromadorea</taxon>
        <taxon>Rhabditida</taxon>
        <taxon>Tylenchina</taxon>
        <taxon>Panagrolaimomorpha</taxon>
        <taxon>Panagrolaimoidea</taxon>
        <taxon>Panagrolaimidae</taxon>
        <taxon>Panagrellus</taxon>
    </lineage>
</organism>
<dbReference type="AlphaFoldDB" id="A0A7E4UYM3"/>
<keyword evidence="2" id="KW-1185">Reference proteome</keyword>
<sequence>MLRRVSSSYGQTAGKTYQPIYAKRTLLRRRESDRPISRRLHHHRCTPVPLVTSLDTTTTPISPASNPDEAQLEKSEVAAVPETIVQRVQPETVQPAETPQQLQSTTSSTGPAQPADQHLHSSNSRSGSHQNLHRVPSDLAKSVDANDNNASRFTQQQSSRRGSRNRSLERIGDVPLRTAVEERRSPPSRQPSTDSSASDGPSGAAPVEGTTTGPLLRRGQPTRRPIYHGVGACVPGGRGGLLAKTASASQLRFLGQSQQHLSVPQPARGLPPITQPSVQPRPASPTTECRTRSASPAVLGGAVSGPVPPPPPPTVPPPTEYQSSRDASPPKLHQSRDPGTTPVRPDAVATRPPPLRLERPCLRGSTDSEPRRGSYSRVGVGSSTAATTGGWYTTGTAATLRPPQQQQLSGSPTSSLQPRFRTHLRGATSNEQPSSRVGGTCLQPLSATLAPAVERWLQPYQRHSLGAAPLEHQHQGQQYLSLRHQSHLGHTKPQYSSHAPASTGSTAPLGSKQPTNVRSLRNFYTELQQQRLHAWGAGGGGTSSSATLLTPPRLARLQKVVPSGASSDEKQQPRRLCIEDRYRRFPAPPPPPPERMASMPPPPALGPTKSYCID</sequence>
<feature type="compositionally biased region" description="Basic and acidic residues" evidence="1">
    <location>
        <begin position="356"/>
        <end position="372"/>
    </location>
</feature>
<feature type="compositionally biased region" description="Polar residues" evidence="1">
    <location>
        <begin position="402"/>
        <end position="417"/>
    </location>
</feature>
<feature type="region of interest" description="Disordered" evidence="1">
    <location>
        <begin position="88"/>
        <end position="231"/>
    </location>
</feature>